<dbReference type="GO" id="GO:0000271">
    <property type="term" value="P:polysaccharide biosynthetic process"/>
    <property type="evidence" value="ECO:0007669"/>
    <property type="project" value="TreeGrafter"/>
</dbReference>
<evidence type="ECO:0000256" key="1">
    <source>
        <dbReference type="ARBA" id="ARBA00001298"/>
    </source>
</evidence>
<sequence length="149" mass="16946">MIHDVVITPLRQIFDERGKVMHMMRDDSPVFRKFGEVYFSCTYPGAVKAWHLHKRMTLNYAVLVGQLKVVLFDGRDDSPTKGVVQELFISPENYQLVTVPPGIWNGFKGIGDKMSIVANCADLAHDPGEIIRKPAFDSSIPYDWALKHR</sequence>
<dbReference type="Gene3D" id="2.60.120.10">
    <property type="entry name" value="Jelly Rolls"/>
    <property type="match status" value="1"/>
</dbReference>
<evidence type="ECO:0000256" key="6">
    <source>
        <dbReference type="ARBA" id="ARBA00031424"/>
    </source>
</evidence>
<evidence type="ECO:0000256" key="4">
    <source>
        <dbReference type="ARBA" id="ARBA00019595"/>
    </source>
</evidence>
<keyword evidence="9" id="KW-1185">Reference proteome</keyword>
<name>A0A2R8A7G0_9RHOB</name>
<dbReference type="InterPro" id="IPR014710">
    <property type="entry name" value="RmlC-like_jellyroll"/>
</dbReference>
<dbReference type="InterPro" id="IPR000888">
    <property type="entry name" value="RmlC-like"/>
</dbReference>
<gene>
    <name evidence="8" type="ORF">POI8812_00467</name>
</gene>
<reference evidence="8 9" key="1">
    <citation type="submission" date="2018-03" db="EMBL/GenBank/DDBJ databases">
        <authorList>
            <person name="Keele B.F."/>
        </authorList>
    </citation>
    <scope>NUCLEOTIDE SEQUENCE [LARGE SCALE GENOMIC DNA]</scope>
    <source>
        <strain evidence="8 9">CeCT 8812</strain>
    </source>
</reference>
<evidence type="ECO:0000256" key="3">
    <source>
        <dbReference type="ARBA" id="ARBA00012098"/>
    </source>
</evidence>
<evidence type="ECO:0000256" key="2">
    <source>
        <dbReference type="ARBA" id="ARBA00001997"/>
    </source>
</evidence>
<dbReference type="Pfam" id="PF00908">
    <property type="entry name" value="dTDP_sugar_isom"/>
    <property type="match status" value="1"/>
</dbReference>
<comment type="catalytic activity">
    <reaction evidence="1">
        <text>dTDP-4-dehydro-6-deoxy-alpha-D-glucose = dTDP-4-dehydro-beta-L-rhamnose</text>
        <dbReference type="Rhea" id="RHEA:16969"/>
        <dbReference type="ChEBI" id="CHEBI:57649"/>
        <dbReference type="ChEBI" id="CHEBI:62830"/>
        <dbReference type="EC" id="5.1.3.13"/>
    </reaction>
</comment>
<comment type="function">
    <text evidence="2">Catalyzes the epimerization of the C3' and C5'positions of dTDP-6-deoxy-D-xylo-4-hexulose, forming dTDP-6-deoxy-L-lyxo-4-hexulose.</text>
</comment>
<dbReference type="PANTHER" id="PTHR21047">
    <property type="entry name" value="DTDP-6-DEOXY-D-GLUCOSE-3,5 EPIMERASE"/>
    <property type="match status" value="1"/>
</dbReference>
<dbReference type="OrthoDB" id="9800680at2"/>
<evidence type="ECO:0000313" key="9">
    <source>
        <dbReference type="Proteomes" id="UP000244932"/>
    </source>
</evidence>
<evidence type="ECO:0000313" key="8">
    <source>
        <dbReference type="EMBL" id="SPF28169.1"/>
    </source>
</evidence>
<protein>
    <recommendedName>
        <fullName evidence="4">dTDP-4-dehydrorhamnose 3,5-epimerase</fullName>
        <ecNumber evidence="3">5.1.3.13</ecNumber>
    </recommendedName>
    <alternativeName>
        <fullName evidence="6">Thymidine diphospho-4-keto-rhamnose 3,5-epimerase</fullName>
    </alternativeName>
    <alternativeName>
        <fullName evidence="5">dTDP-4-keto-6-deoxyglucose 3,5-epimerase</fullName>
    </alternativeName>
    <alternativeName>
        <fullName evidence="7">dTDP-6-deoxy-D-xylo-4-hexulose 3,5-epimerase</fullName>
    </alternativeName>
</protein>
<dbReference type="Proteomes" id="UP000244932">
    <property type="component" value="Unassembled WGS sequence"/>
</dbReference>
<dbReference type="GO" id="GO:0005829">
    <property type="term" value="C:cytosol"/>
    <property type="evidence" value="ECO:0007669"/>
    <property type="project" value="TreeGrafter"/>
</dbReference>
<dbReference type="RefSeq" id="WP_108780898.1">
    <property type="nucleotide sequence ID" value="NZ_OMKW01000001.1"/>
</dbReference>
<organism evidence="8 9">
    <name type="scientific">Pontivivens insulae</name>
    <dbReference type="NCBI Taxonomy" id="1639689"/>
    <lineage>
        <taxon>Bacteria</taxon>
        <taxon>Pseudomonadati</taxon>
        <taxon>Pseudomonadota</taxon>
        <taxon>Alphaproteobacteria</taxon>
        <taxon>Rhodobacterales</taxon>
        <taxon>Paracoccaceae</taxon>
        <taxon>Pontivivens</taxon>
    </lineage>
</organism>
<dbReference type="SUPFAM" id="SSF51182">
    <property type="entry name" value="RmlC-like cupins"/>
    <property type="match status" value="1"/>
</dbReference>
<dbReference type="GO" id="GO:0008830">
    <property type="term" value="F:dTDP-4-dehydrorhamnose 3,5-epimerase activity"/>
    <property type="evidence" value="ECO:0007669"/>
    <property type="project" value="UniProtKB-EC"/>
</dbReference>
<evidence type="ECO:0000256" key="7">
    <source>
        <dbReference type="ARBA" id="ARBA00033311"/>
    </source>
</evidence>
<dbReference type="PANTHER" id="PTHR21047:SF2">
    <property type="entry name" value="THYMIDINE DIPHOSPHO-4-KETO-RHAMNOSE 3,5-EPIMERASE"/>
    <property type="match status" value="1"/>
</dbReference>
<proteinExistence type="predicted"/>
<dbReference type="EC" id="5.1.3.13" evidence="3"/>
<dbReference type="AlphaFoldDB" id="A0A2R8A7G0"/>
<dbReference type="EMBL" id="OMKW01000001">
    <property type="protein sequence ID" value="SPF28169.1"/>
    <property type="molecule type" value="Genomic_DNA"/>
</dbReference>
<dbReference type="InterPro" id="IPR011051">
    <property type="entry name" value="RmlC_Cupin_sf"/>
</dbReference>
<accession>A0A2R8A7G0</accession>
<evidence type="ECO:0000256" key="5">
    <source>
        <dbReference type="ARBA" id="ARBA00029758"/>
    </source>
</evidence>